<accession>A0A382ITV7</accession>
<feature type="non-terminal residue" evidence="1">
    <location>
        <position position="274"/>
    </location>
</feature>
<evidence type="ECO:0000313" key="1">
    <source>
        <dbReference type="EMBL" id="SVC03110.1"/>
    </source>
</evidence>
<sequence>MIFSLWTDYGATNSKPVFDSFASGVRATGGSVVYNEFDGDVGVIWSILWNGRMANNKTIWEHYRSQNKPVIVLEVGGIERGTTWKVGINGINKEADFGPKGNGPERANLLNLKLEPWRSNGRDIIICGQHDKSHQWRDMPTMPMWVLATVETIRNYTARPIIFRPHPRCRLPISELKEFKNVTYELPQQIPNTYDNFNFDFRNAWAVVNWSSNPATQAVIGGIPVFVGPESLAWDVGNESLAKINEPAMPNRQQWLNDLAYTEWTTEEISQGLP</sequence>
<protein>
    <submittedName>
        <fullName evidence="1">Uncharacterized protein</fullName>
    </submittedName>
</protein>
<organism evidence="1">
    <name type="scientific">marine metagenome</name>
    <dbReference type="NCBI Taxonomy" id="408172"/>
    <lineage>
        <taxon>unclassified sequences</taxon>
        <taxon>metagenomes</taxon>
        <taxon>ecological metagenomes</taxon>
    </lineage>
</organism>
<dbReference type="EMBL" id="UINC01069605">
    <property type="protein sequence ID" value="SVC03110.1"/>
    <property type="molecule type" value="Genomic_DNA"/>
</dbReference>
<gene>
    <name evidence="1" type="ORF">METZ01_LOCUS255964</name>
</gene>
<proteinExistence type="predicted"/>
<dbReference type="AlphaFoldDB" id="A0A382ITV7"/>
<name>A0A382ITV7_9ZZZZ</name>
<reference evidence="1" key="1">
    <citation type="submission" date="2018-05" db="EMBL/GenBank/DDBJ databases">
        <authorList>
            <person name="Lanie J.A."/>
            <person name="Ng W.-L."/>
            <person name="Kazmierczak K.M."/>
            <person name="Andrzejewski T.M."/>
            <person name="Davidsen T.M."/>
            <person name="Wayne K.J."/>
            <person name="Tettelin H."/>
            <person name="Glass J.I."/>
            <person name="Rusch D."/>
            <person name="Podicherti R."/>
            <person name="Tsui H.-C.T."/>
            <person name="Winkler M.E."/>
        </authorList>
    </citation>
    <scope>NUCLEOTIDE SEQUENCE</scope>
</reference>